<reference evidence="10" key="1">
    <citation type="journal article" date="2021" name="Mol. Ecol. Resour.">
        <title>Apolygus lucorum genome provides insights into omnivorousness and mesophyll feeding.</title>
        <authorList>
            <person name="Liu Y."/>
            <person name="Liu H."/>
            <person name="Wang H."/>
            <person name="Huang T."/>
            <person name="Liu B."/>
            <person name="Yang B."/>
            <person name="Yin L."/>
            <person name="Li B."/>
            <person name="Zhang Y."/>
            <person name="Zhang S."/>
            <person name="Jiang F."/>
            <person name="Zhang X."/>
            <person name="Ren Y."/>
            <person name="Wang B."/>
            <person name="Wang S."/>
            <person name="Lu Y."/>
            <person name="Wu K."/>
            <person name="Fan W."/>
            <person name="Wang G."/>
        </authorList>
    </citation>
    <scope>NUCLEOTIDE SEQUENCE</scope>
    <source>
        <strain evidence="10">12Hb</strain>
    </source>
</reference>
<evidence type="ECO:0000256" key="7">
    <source>
        <dbReference type="ARBA" id="ARBA00023212"/>
    </source>
</evidence>
<name>A0A6A4JYF9_APOLU</name>
<dbReference type="GO" id="GO:0036064">
    <property type="term" value="C:ciliary basal body"/>
    <property type="evidence" value="ECO:0007669"/>
    <property type="project" value="TreeGrafter"/>
</dbReference>
<keyword evidence="4" id="KW-0963">Cytoplasm</keyword>
<evidence type="ECO:0000256" key="5">
    <source>
        <dbReference type="ARBA" id="ARBA00022794"/>
    </source>
</evidence>
<comment type="similarity">
    <text evidence="2">Belongs to the CFAP206 family.</text>
</comment>
<dbReference type="PANTHER" id="PTHR21442:SF0">
    <property type="entry name" value="CILIA- AND FLAGELLA-ASSOCIATED PROTEIN 206"/>
    <property type="match status" value="1"/>
</dbReference>
<sequence>MSGVIKERRSLDLIIQEICMTCLSQGLTTTEAMAKYAVSIVTLDPVFEKVKNTKSNTLIFRITEHAVNYLMSMKGIKLRLLLAEAYYSEDFKHEEHVVDQHRRLLNLYAEPLLKHVVIYDRQHPDHGMVLRHIILLTIIMTGMGDPTNRLIYKEAEAAVTSVMSTKDVIKFIHLSQFKKRRQLQEIIKLVTGIRIYNRARSEIPPGSEDDIDDLPRLLVTSISTMQSMIEESLARISKSVTNLEKALEECFEWDLKSANMLNYTKAYITDEEYDFAKNLLSLWQLTAFILRTMLKNVSRNLYQQLKSEDEMRSKILLMMDKLSCKVGVPSKDVFPDFLELFQHWKGFQSRLVLVNEYNKMLKKMMEYADVPEIPLAISRAIEDELWLPEDSEDLIMTASNSIEVVHVKDDSTSLPIEFAGFCPVWLTLTDGILLTGNKKIGLMKYMDKYYASRDTKAAMIFSHSPDTFISKIYTFGRQNPEYIDILHLRTGLKTYGWGMGGWSRHRRHFKRDKLVQTEVHPLPEGQDYRYRHSIWELKKDACQLADLRHRRTHTTQTRLSHWKRWVTTQTYATKVADSQTVKDNHTNVPTLQNFMFGLRGRREEVQHMVTLTRPVQEGTSEIVTQDSVLEVCRQKNCLRYGKCDCHCVCYGCQRDEPSGCAVNSPDKNL</sequence>
<accession>A0A6A4JYF9</accession>
<keyword evidence="7" id="KW-0206">Cytoskeleton</keyword>
<evidence type="ECO:0000256" key="8">
    <source>
        <dbReference type="ARBA" id="ARBA00023273"/>
    </source>
</evidence>
<gene>
    <name evidence="10" type="ORF">GE061_019781</name>
</gene>
<proteinExistence type="inferred from homology"/>
<dbReference type="InterPro" id="IPR021897">
    <property type="entry name" value="FAP206"/>
</dbReference>
<comment type="function">
    <text evidence="9">Essential for sperm motility and is involved in the regulation of the beating frequency of motile cilia on the epithelial cells of the respiratory tract. Required for the establishment of radial spokes in sperm flagella.</text>
</comment>
<comment type="caution">
    <text evidence="10">The sequence shown here is derived from an EMBL/GenBank/DDBJ whole genome shotgun (WGS) entry which is preliminary data.</text>
</comment>
<evidence type="ECO:0000256" key="6">
    <source>
        <dbReference type="ARBA" id="ARBA00023069"/>
    </source>
</evidence>
<evidence type="ECO:0000313" key="11">
    <source>
        <dbReference type="Proteomes" id="UP000466442"/>
    </source>
</evidence>
<dbReference type="Proteomes" id="UP000466442">
    <property type="component" value="Linkage Group LG9"/>
</dbReference>
<evidence type="ECO:0000256" key="9">
    <source>
        <dbReference type="ARBA" id="ARBA00045321"/>
    </source>
</evidence>
<keyword evidence="5" id="KW-0970">Cilium biogenesis/degradation</keyword>
<dbReference type="AlphaFoldDB" id="A0A6A4JYF9"/>
<comment type="subcellular location">
    <subcellularLocation>
        <location evidence="1">Cytoplasm</location>
        <location evidence="1">Cytoskeleton</location>
        <location evidence="1">Cilium axoneme</location>
    </subcellularLocation>
</comment>
<organism evidence="10 11">
    <name type="scientific">Apolygus lucorum</name>
    <name type="common">Small green plant bug</name>
    <name type="synonym">Lygocoris lucorum</name>
    <dbReference type="NCBI Taxonomy" id="248454"/>
    <lineage>
        <taxon>Eukaryota</taxon>
        <taxon>Metazoa</taxon>
        <taxon>Ecdysozoa</taxon>
        <taxon>Arthropoda</taxon>
        <taxon>Hexapoda</taxon>
        <taxon>Insecta</taxon>
        <taxon>Pterygota</taxon>
        <taxon>Neoptera</taxon>
        <taxon>Paraneoptera</taxon>
        <taxon>Hemiptera</taxon>
        <taxon>Heteroptera</taxon>
        <taxon>Panheteroptera</taxon>
        <taxon>Cimicomorpha</taxon>
        <taxon>Miridae</taxon>
        <taxon>Mirini</taxon>
        <taxon>Apolygus</taxon>
    </lineage>
</organism>
<keyword evidence="6" id="KW-0969">Cilium</keyword>
<dbReference type="GO" id="GO:0003356">
    <property type="term" value="P:regulation of cilium beat frequency"/>
    <property type="evidence" value="ECO:0007669"/>
    <property type="project" value="TreeGrafter"/>
</dbReference>
<dbReference type="PANTHER" id="PTHR21442">
    <property type="entry name" value="CILIA- AND FLAGELLA-ASSOCIATED PROTEIN 206"/>
    <property type="match status" value="1"/>
</dbReference>
<dbReference type="EMBL" id="WIXP02000009">
    <property type="protein sequence ID" value="KAF6205608.1"/>
    <property type="molecule type" value="Genomic_DNA"/>
</dbReference>
<dbReference type="GO" id="GO:0005930">
    <property type="term" value="C:axoneme"/>
    <property type="evidence" value="ECO:0007669"/>
    <property type="project" value="UniProtKB-SubCell"/>
</dbReference>
<dbReference type="Pfam" id="PF12018">
    <property type="entry name" value="FAP206"/>
    <property type="match status" value="1"/>
</dbReference>
<evidence type="ECO:0000256" key="4">
    <source>
        <dbReference type="ARBA" id="ARBA00022490"/>
    </source>
</evidence>
<protein>
    <recommendedName>
        <fullName evidence="3">Cilia- and flagella-associated protein 206</fullName>
    </recommendedName>
</protein>
<keyword evidence="11" id="KW-1185">Reference proteome</keyword>
<evidence type="ECO:0000313" key="10">
    <source>
        <dbReference type="EMBL" id="KAF6205608.1"/>
    </source>
</evidence>
<dbReference type="GO" id="GO:0030030">
    <property type="term" value="P:cell projection organization"/>
    <property type="evidence" value="ECO:0007669"/>
    <property type="project" value="UniProtKB-KW"/>
</dbReference>
<dbReference type="OrthoDB" id="10251073at2759"/>
<evidence type="ECO:0000256" key="1">
    <source>
        <dbReference type="ARBA" id="ARBA00004430"/>
    </source>
</evidence>
<evidence type="ECO:0000256" key="2">
    <source>
        <dbReference type="ARBA" id="ARBA00010500"/>
    </source>
</evidence>
<evidence type="ECO:0000256" key="3">
    <source>
        <dbReference type="ARBA" id="ARBA00021602"/>
    </source>
</evidence>
<keyword evidence="8" id="KW-0966">Cell projection</keyword>